<keyword evidence="12" id="KW-1185">Reference proteome</keyword>
<dbReference type="PRINTS" id="PR00953">
    <property type="entry name" value="TYPE3IMRPROT"/>
</dbReference>
<keyword evidence="7 10" id="KW-0472">Membrane</keyword>
<dbReference type="RefSeq" id="WP_069859175.1">
    <property type="nucleotide sequence ID" value="NZ_BDFE01000016.1"/>
</dbReference>
<reference evidence="12" key="1">
    <citation type="submission" date="2016-06" db="EMBL/GenBank/DDBJ databases">
        <title>Draft genome sequence of Desulfoplanes formicivorans strain Pf12B.</title>
        <authorList>
            <person name="Watanabe M."/>
            <person name="Kojima H."/>
            <person name="Fukui M."/>
        </authorList>
    </citation>
    <scope>NUCLEOTIDE SEQUENCE [LARGE SCALE GENOMIC DNA]</scope>
    <source>
        <strain evidence="12">Pf12B</strain>
    </source>
</reference>
<evidence type="ECO:0000256" key="8">
    <source>
        <dbReference type="ARBA" id="ARBA00023143"/>
    </source>
</evidence>
<comment type="caution">
    <text evidence="11">The sequence shown here is derived from an EMBL/GenBank/DDBJ whole genome shotgun (WGS) entry which is preliminary data.</text>
</comment>
<sequence length="257" mass="27735">MDLFHFDPLAILSFLLTLFRISLLVFLLPFFGGDGVPTLVKGALCLLLSFALWPTLSFSGITFPAHPFSIALMIGSEILLGLTIGLVIRFLFAAIQTGGMLIGFQMGFSMVNVVDPDSGVSESVTAHFLYMIALMTFLSINGHLYLLKALALSFKFIPPGGMVITPQMYKGILSFSGQIFVLAIKIASPVMIAIFLVDLALALISRAAPQMNVLIVGFPIKIAVGFLFLGVLFTIVSMLLNDFVATIGPAYHRLLAP</sequence>
<feature type="transmembrane region" description="Helical" evidence="10">
    <location>
        <begin position="128"/>
        <end position="147"/>
    </location>
</feature>
<dbReference type="GO" id="GO:0005886">
    <property type="term" value="C:plasma membrane"/>
    <property type="evidence" value="ECO:0007669"/>
    <property type="project" value="UniProtKB-SubCell"/>
</dbReference>
<dbReference type="GO" id="GO:0044780">
    <property type="term" value="P:bacterial-type flagellum assembly"/>
    <property type="evidence" value="ECO:0007669"/>
    <property type="project" value="UniProtKB-UniRule"/>
</dbReference>
<dbReference type="OrthoDB" id="9797790at2"/>
<dbReference type="InterPro" id="IPR002010">
    <property type="entry name" value="T3SS_IM_R"/>
</dbReference>
<dbReference type="STRING" id="1592317.DPF_1764"/>
<keyword evidence="8 10" id="KW-0975">Bacterial flagellum</keyword>
<keyword evidence="6 10" id="KW-1133">Transmembrane helix</keyword>
<keyword evidence="11" id="KW-0282">Flagellum</keyword>
<keyword evidence="4 10" id="KW-1003">Cell membrane</keyword>
<feature type="transmembrane region" description="Helical" evidence="10">
    <location>
        <begin position="190"/>
        <end position="208"/>
    </location>
</feature>
<evidence type="ECO:0000313" key="12">
    <source>
        <dbReference type="Proteomes" id="UP000095200"/>
    </source>
</evidence>
<comment type="similarity">
    <text evidence="2 10">Belongs to the FliR/MopE/SpaR family.</text>
</comment>
<evidence type="ECO:0000256" key="2">
    <source>
        <dbReference type="ARBA" id="ARBA00009772"/>
    </source>
</evidence>
<evidence type="ECO:0000256" key="10">
    <source>
        <dbReference type="RuleBase" id="RU362071"/>
    </source>
</evidence>
<keyword evidence="11" id="KW-0966">Cell projection</keyword>
<comment type="caution">
    <text evidence="10">Lacks conserved residue(s) required for the propagation of feature annotation.</text>
</comment>
<comment type="subcellular location">
    <subcellularLocation>
        <location evidence="10">Cell membrane</location>
        <topology evidence="10">Multi-pass membrane protein</topology>
    </subcellularLocation>
    <subcellularLocation>
        <location evidence="10">Bacterial flagellum basal body</location>
    </subcellularLocation>
</comment>
<dbReference type="NCBIfam" id="TIGR01400">
    <property type="entry name" value="fliR"/>
    <property type="match status" value="1"/>
</dbReference>
<feature type="transmembrane region" description="Helical" evidence="10">
    <location>
        <begin position="9"/>
        <end position="31"/>
    </location>
</feature>
<dbReference type="GO" id="GO:0009425">
    <property type="term" value="C:bacterial-type flagellum basal body"/>
    <property type="evidence" value="ECO:0007669"/>
    <property type="project" value="UniProtKB-SubCell"/>
</dbReference>
<proteinExistence type="inferred from homology"/>
<evidence type="ECO:0000256" key="6">
    <source>
        <dbReference type="ARBA" id="ARBA00022989"/>
    </source>
</evidence>
<dbReference type="PANTHER" id="PTHR30065">
    <property type="entry name" value="FLAGELLAR BIOSYNTHETIC PROTEIN FLIR"/>
    <property type="match status" value="1"/>
</dbReference>
<gene>
    <name evidence="11" type="ORF">DPF_1764</name>
</gene>
<dbReference type="Pfam" id="PF01311">
    <property type="entry name" value="Bac_export_1"/>
    <property type="match status" value="1"/>
</dbReference>
<evidence type="ECO:0000256" key="7">
    <source>
        <dbReference type="ARBA" id="ARBA00023136"/>
    </source>
</evidence>
<keyword evidence="11" id="KW-0969">Cilium</keyword>
<name>A0A194AJZ4_9BACT</name>
<evidence type="ECO:0000256" key="9">
    <source>
        <dbReference type="NCBIfam" id="TIGR01400"/>
    </source>
</evidence>
<protein>
    <recommendedName>
        <fullName evidence="3 9">Flagellar biosynthetic protein FliR</fullName>
    </recommendedName>
</protein>
<keyword evidence="5 10" id="KW-0812">Transmembrane</keyword>
<dbReference type="EMBL" id="BDFE01000016">
    <property type="protein sequence ID" value="GAU09044.1"/>
    <property type="molecule type" value="Genomic_DNA"/>
</dbReference>
<accession>A0A194AJZ4</accession>
<evidence type="ECO:0000256" key="3">
    <source>
        <dbReference type="ARBA" id="ARBA00021717"/>
    </source>
</evidence>
<dbReference type="Proteomes" id="UP000095200">
    <property type="component" value="Unassembled WGS sequence"/>
</dbReference>
<dbReference type="InterPro" id="IPR006303">
    <property type="entry name" value="FliR"/>
</dbReference>
<comment type="function">
    <text evidence="1 10">Role in flagellar biosynthesis.</text>
</comment>
<dbReference type="AlphaFoldDB" id="A0A194AJZ4"/>
<dbReference type="GO" id="GO:0006605">
    <property type="term" value="P:protein targeting"/>
    <property type="evidence" value="ECO:0007669"/>
    <property type="project" value="UniProtKB-UniRule"/>
</dbReference>
<evidence type="ECO:0000256" key="1">
    <source>
        <dbReference type="ARBA" id="ARBA00002578"/>
    </source>
</evidence>
<evidence type="ECO:0000313" key="11">
    <source>
        <dbReference type="EMBL" id="GAU09044.1"/>
    </source>
</evidence>
<organism evidence="11 12">
    <name type="scientific">Desulfoplanes formicivorans</name>
    <dbReference type="NCBI Taxonomy" id="1592317"/>
    <lineage>
        <taxon>Bacteria</taxon>
        <taxon>Pseudomonadati</taxon>
        <taxon>Thermodesulfobacteriota</taxon>
        <taxon>Desulfovibrionia</taxon>
        <taxon>Desulfovibrionales</taxon>
        <taxon>Desulfoplanaceae</taxon>
        <taxon>Desulfoplanes</taxon>
    </lineage>
</organism>
<feature type="transmembrane region" description="Helical" evidence="10">
    <location>
        <begin position="220"/>
        <end position="240"/>
    </location>
</feature>
<evidence type="ECO:0000256" key="5">
    <source>
        <dbReference type="ARBA" id="ARBA00022692"/>
    </source>
</evidence>
<dbReference type="PANTHER" id="PTHR30065:SF1">
    <property type="entry name" value="SURFACE PRESENTATION OF ANTIGENS PROTEIN SPAR"/>
    <property type="match status" value="1"/>
</dbReference>
<evidence type="ECO:0000256" key="4">
    <source>
        <dbReference type="ARBA" id="ARBA00022475"/>
    </source>
</evidence>